<dbReference type="Gene3D" id="1.10.1520.10">
    <property type="entry name" value="Ribonuclease III domain"/>
    <property type="match status" value="1"/>
</dbReference>
<evidence type="ECO:0000256" key="8">
    <source>
        <dbReference type="ARBA" id="ARBA00022884"/>
    </source>
</evidence>
<comment type="function">
    <text evidence="9">Digests double-stranded RNA. Involved in the processing of primary rRNA transcript to yield the immediate precursors to the large and small rRNAs (23S and 16S). Processes some mRNAs, and tRNAs when they are encoded in the rRNA operon. Processes pre-crRNA and tracrRNA of type II CRISPR loci if present in the organism.</text>
</comment>
<dbReference type="Pfam" id="PF14622">
    <property type="entry name" value="Ribonucleas_3_3"/>
    <property type="match status" value="1"/>
</dbReference>
<keyword evidence="6 9" id="KW-0255">Endonuclease</keyword>
<organism evidence="12 13">
    <name type="scientific">Candidatus Fimadaptatus faecigallinarum</name>
    <dbReference type="NCBI Taxonomy" id="2840814"/>
    <lineage>
        <taxon>Bacteria</taxon>
        <taxon>Bacillati</taxon>
        <taxon>Bacillota</taxon>
        <taxon>Clostridia</taxon>
        <taxon>Eubacteriales</taxon>
        <taxon>Candidatus Fimadaptatus</taxon>
    </lineage>
</organism>
<keyword evidence="9" id="KW-0460">Magnesium</keyword>
<protein>
    <recommendedName>
        <fullName evidence="9">Ribonuclease 3</fullName>
        <ecNumber evidence="9">3.1.26.3</ecNumber>
    </recommendedName>
    <alternativeName>
        <fullName evidence="9">Ribonuclease III</fullName>
        <shortName evidence="9">RNase III</shortName>
    </alternativeName>
</protein>
<dbReference type="GO" id="GO:0006364">
    <property type="term" value="P:rRNA processing"/>
    <property type="evidence" value="ECO:0007669"/>
    <property type="project" value="UniProtKB-UniRule"/>
</dbReference>
<evidence type="ECO:0000256" key="5">
    <source>
        <dbReference type="ARBA" id="ARBA00022722"/>
    </source>
</evidence>
<feature type="domain" description="DRBM" evidence="10">
    <location>
        <begin position="152"/>
        <end position="220"/>
    </location>
</feature>
<evidence type="ECO:0000256" key="3">
    <source>
        <dbReference type="ARBA" id="ARBA00022552"/>
    </source>
</evidence>
<keyword evidence="9" id="KW-0699">rRNA-binding</keyword>
<feature type="binding site" evidence="9">
    <location>
        <position position="40"/>
    </location>
    <ligand>
        <name>Mg(2+)</name>
        <dbReference type="ChEBI" id="CHEBI:18420"/>
    </ligand>
</feature>
<dbReference type="EC" id="3.1.26.3" evidence="9"/>
<dbReference type="GO" id="GO:0010468">
    <property type="term" value="P:regulation of gene expression"/>
    <property type="evidence" value="ECO:0007669"/>
    <property type="project" value="TreeGrafter"/>
</dbReference>
<comment type="subunit">
    <text evidence="9">Homodimer.</text>
</comment>
<proteinExistence type="inferred from homology"/>
<dbReference type="HAMAP" id="MF_00104">
    <property type="entry name" value="RNase_III"/>
    <property type="match status" value="1"/>
</dbReference>
<dbReference type="PROSITE" id="PS50137">
    <property type="entry name" value="DS_RBD"/>
    <property type="match status" value="1"/>
</dbReference>
<dbReference type="GO" id="GO:0005737">
    <property type="term" value="C:cytoplasm"/>
    <property type="evidence" value="ECO:0007669"/>
    <property type="project" value="UniProtKB-SubCell"/>
</dbReference>
<evidence type="ECO:0000256" key="2">
    <source>
        <dbReference type="ARBA" id="ARBA00010183"/>
    </source>
</evidence>
<dbReference type="PROSITE" id="PS50142">
    <property type="entry name" value="RNASE_3_2"/>
    <property type="match status" value="1"/>
</dbReference>
<comment type="catalytic activity">
    <reaction evidence="1 9">
        <text>Endonucleolytic cleavage to 5'-phosphomonoester.</text>
        <dbReference type="EC" id="3.1.26.3"/>
    </reaction>
</comment>
<accession>A0A9D1LQ84</accession>
<dbReference type="SUPFAM" id="SSF69065">
    <property type="entry name" value="RNase III domain-like"/>
    <property type="match status" value="1"/>
</dbReference>
<dbReference type="EMBL" id="DVNK01000014">
    <property type="protein sequence ID" value="HIU46018.1"/>
    <property type="molecule type" value="Genomic_DNA"/>
</dbReference>
<keyword evidence="9" id="KW-0479">Metal-binding</keyword>
<keyword evidence="9" id="KW-0963">Cytoplasm</keyword>
<evidence type="ECO:0000313" key="13">
    <source>
        <dbReference type="Proteomes" id="UP000824123"/>
    </source>
</evidence>
<feature type="active site" evidence="9">
    <location>
        <position position="44"/>
    </location>
</feature>
<comment type="cofactor">
    <cofactor evidence="9">
        <name>Mg(2+)</name>
        <dbReference type="ChEBI" id="CHEBI:18420"/>
    </cofactor>
</comment>
<dbReference type="PANTHER" id="PTHR11207">
    <property type="entry name" value="RIBONUCLEASE III"/>
    <property type="match status" value="1"/>
</dbReference>
<dbReference type="SMART" id="SM00535">
    <property type="entry name" value="RIBOc"/>
    <property type="match status" value="1"/>
</dbReference>
<dbReference type="Pfam" id="PF00035">
    <property type="entry name" value="dsrm"/>
    <property type="match status" value="1"/>
</dbReference>
<dbReference type="CDD" id="cd10845">
    <property type="entry name" value="DSRM_RNAse_III_family"/>
    <property type="match status" value="1"/>
</dbReference>
<keyword evidence="4 9" id="KW-0507">mRNA processing</keyword>
<dbReference type="PROSITE" id="PS00517">
    <property type="entry name" value="RNASE_3_1"/>
    <property type="match status" value="1"/>
</dbReference>
<keyword evidence="9" id="KW-0819">tRNA processing</keyword>
<keyword evidence="8 9" id="KW-0694">RNA-binding</keyword>
<dbReference type="InterPro" id="IPR014720">
    <property type="entry name" value="dsRBD_dom"/>
</dbReference>
<evidence type="ECO:0000313" key="12">
    <source>
        <dbReference type="EMBL" id="HIU46018.1"/>
    </source>
</evidence>
<dbReference type="NCBIfam" id="TIGR02191">
    <property type="entry name" value="RNaseIII"/>
    <property type="match status" value="1"/>
</dbReference>
<dbReference type="GO" id="GO:0019843">
    <property type="term" value="F:rRNA binding"/>
    <property type="evidence" value="ECO:0007669"/>
    <property type="project" value="UniProtKB-KW"/>
</dbReference>
<dbReference type="CDD" id="cd00593">
    <property type="entry name" value="RIBOc"/>
    <property type="match status" value="1"/>
</dbReference>
<dbReference type="InterPro" id="IPR036389">
    <property type="entry name" value="RNase_III_sf"/>
</dbReference>
<keyword evidence="3 9" id="KW-0698">rRNA processing</keyword>
<evidence type="ECO:0000256" key="7">
    <source>
        <dbReference type="ARBA" id="ARBA00022801"/>
    </source>
</evidence>
<dbReference type="GO" id="GO:0004525">
    <property type="term" value="F:ribonuclease III activity"/>
    <property type="evidence" value="ECO:0007669"/>
    <property type="project" value="UniProtKB-UniRule"/>
</dbReference>
<reference evidence="12" key="2">
    <citation type="journal article" date="2021" name="PeerJ">
        <title>Extensive microbial diversity within the chicken gut microbiome revealed by metagenomics and culture.</title>
        <authorList>
            <person name="Gilroy R."/>
            <person name="Ravi A."/>
            <person name="Getino M."/>
            <person name="Pursley I."/>
            <person name="Horton D.L."/>
            <person name="Alikhan N.F."/>
            <person name="Baker D."/>
            <person name="Gharbi K."/>
            <person name="Hall N."/>
            <person name="Watson M."/>
            <person name="Adriaenssens E.M."/>
            <person name="Foster-Nyarko E."/>
            <person name="Jarju S."/>
            <person name="Secka A."/>
            <person name="Antonio M."/>
            <person name="Oren A."/>
            <person name="Chaudhuri R.R."/>
            <person name="La Ragione R."/>
            <person name="Hildebrand F."/>
            <person name="Pallen M.J."/>
        </authorList>
    </citation>
    <scope>NUCLEOTIDE SEQUENCE</scope>
    <source>
        <strain evidence="12">ChiSxjej2B14-8506</strain>
    </source>
</reference>
<evidence type="ECO:0000256" key="9">
    <source>
        <dbReference type="HAMAP-Rule" id="MF_00104"/>
    </source>
</evidence>
<dbReference type="InterPro" id="IPR000999">
    <property type="entry name" value="RNase_III_dom"/>
</dbReference>
<dbReference type="Gene3D" id="3.30.160.20">
    <property type="match status" value="1"/>
</dbReference>
<dbReference type="FunFam" id="1.10.1520.10:FF:000001">
    <property type="entry name" value="Ribonuclease 3"/>
    <property type="match status" value="1"/>
</dbReference>
<dbReference type="SUPFAM" id="SSF54768">
    <property type="entry name" value="dsRNA-binding domain-like"/>
    <property type="match status" value="1"/>
</dbReference>
<dbReference type="InterPro" id="IPR011907">
    <property type="entry name" value="RNase_III"/>
</dbReference>
<dbReference type="GO" id="GO:0003725">
    <property type="term" value="F:double-stranded RNA binding"/>
    <property type="evidence" value="ECO:0007669"/>
    <property type="project" value="TreeGrafter"/>
</dbReference>
<keyword evidence="5 9" id="KW-0540">Nuclease</keyword>
<comment type="similarity">
    <text evidence="2">Belongs to the ribonuclease III family.</text>
</comment>
<feature type="domain" description="RNase III" evidence="11">
    <location>
        <begin position="1"/>
        <end position="127"/>
    </location>
</feature>
<evidence type="ECO:0000259" key="11">
    <source>
        <dbReference type="PROSITE" id="PS50142"/>
    </source>
</evidence>
<dbReference type="GO" id="GO:0006397">
    <property type="term" value="P:mRNA processing"/>
    <property type="evidence" value="ECO:0007669"/>
    <property type="project" value="UniProtKB-UniRule"/>
</dbReference>
<dbReference type="PANTHER" id="PTHR11207:SF0">
    <property type="entry name" value="RIBONUCLEASE 3"/>
    <property type="match status" value="1"/>
</dbReference>
<evidence type="ECO:0000256" key="6">
    <source>
        <dbReference type="ARBA" id="ARBA00022759"/>
    </source>
</evidence>
<feature type="binding site" evidence="9">
    <location>
        <position position="116"/>
    </location>
    <ligand>
        <name>Mg(2+)</name>
        <dbReference type="ChEBI" id="CHEBI:18420"/>
    </ligand>
</feature>
<evidence type="ECO:0000256" key="4">
    <source>
        <dbReference type="ARBA" id="ARBA00022664"/>
    </source>
</evidence>
<comment type="subcellular location">
    <subcellularLocation>
        <location evidence="9">Cytoplasm</location>
    </subcellularLocation>
</comment>
<dbReference type="GO" id="GO:0046872">
    <property type="term" value="F:metal ion binding"/>
    <property type="evidence" value="ECO:0007669"/>
    <property type="project" value="UniProtKB-KW"/>
</dbReference>
<feature type="binding site" evidence="9">
    <location>
        <position position="113"/>
    </location>
    <ligand>
        <name>Mg(2+)</name>
        <dbReference type="ChEBI" id="CHEBI:18420"/>
    </ligand>
</feature>
<dbReference type="GO" id="GO:0008033">
    <property type="term" value="P:tRNA processing"/>
    <property type="evidence" value="ECO:0007669"/>
    <property type="project" value="UniProtKB-KW"/>
</dbReference>
<dbReference type="Proteomes" id="UP000824123">
    <property type="component" value="Unassembled WGS sequence"/>
</dbReference>
<dbReference type="AlphaFoldDB" id="A0A9D1LQ84"/>
<reference evidence="12" key="1">
    <citation type="submission" date="2020-10" db="EMBL/GenBank/DDBJ databases">
        <authorList>
            <person name="Gilroy R."/>
        </authorList>
    </citation>
    <scope>NUCLEOTIDE SEQUENCE</scope>
    <source>
        <strain evidence="12">ChiSxjej2B14-8506</strain>
    </source>
</reference>
<gene>
    <name evidence="9 12" type="primary">rnc</name>
    <name evidence="12" type="ORF">IAC59_02005</name>
</gene>
<name>A0A9D1LQ84_9FIRM</name>
<evidence type="ECO:0000256" key="1">
    <source>
        <dbReference type="ARBA" id="ARBA00000109"/>
    </source>
</evidence>
<feature type="active site" evidence="9">
    <location>
        <position position="116"/>
    </location>
</feature>
<evidence type="ECO:0000259" key="10">
    <source>
        <dbReference type="PROSITE" id="PS50137"/>
    </source>
</evidence>
<dbReference type="SMART" id="SM00358">
    <property type="entry name" value="DSRM"/>
    <property type="match status" value="1"/>
</dbReference>
<sequence length="224" mass="24365">MEGLQSRIGYKFRDGALLTEALTHSTYAEEHGCASNQRLEFLGDAVLELCVSRRLFERERSVDEGVLTKWRALLVCEKSLAGCARRLGLGDWLRMAGSAVTDGLKHRPSVLCDAMEALIAAVYLDGGLDAAAELVERILGEGMNQAPDMPDDYKSRLQMILQEDGGSVPEYRLISASGPDHAKTFEFECAFGDVTTRGAGASKKQAQQMAARAALELLEQGAPR</sequence>
<comment type="caution">
    <text evidence="12">The sequence shown here is derived from an EMBL/GenBank/DDBJ whole genome shotgun (WGS) entry which is preliminary data.</text>
</comment>
<keyword evidence="7 9" id="KW-0378">Hydrolase</keyword>